<sequence length="64" mass="7355">MSKVCEVSSKTANNGYKVSHSNGKTKNIQNVNLHKKKVWSLKRNCWIKIKVSSKVIKSLHKIKF</sequence>
<dbReference type="InterPro" id="IPR001383">
    <property type="entry name" value="Ribosomal_bL28_bact-type"/>
</dbReference>
<dbReference type="RefSeq" id="YP_009654346.1">
    <property type="nucleotide sequence ID" value="NC_042794.1"/>
</dbReference>
<dbReference type="AlphaFoldDB" id="A0A4D6UYT1"/>
<keyword evidence="3" id="KW-0687">Ribonucleoprotein</keyword>
<evidence type="ECO:0000256" key="1">
    <source>
        <dbReference type="ARBA" id="ARBA00008760"/>
    </source>
</evidence>
<keyword evidence="6" id="KW-0934">Plastid</keyword>
<dbReference type="Pfam" id="PF00830">
    <property type="entry name" value="Ribosomal_L28"/>
    <property type="match status" value="1"/>
</dbReference>
<dbReference type="InterPro" id="IPR037147">
    <property type="entry name" value="Ribosomal_bL28_sf"/>
</dbReference>
<protein>
    <recommendedName>
        <fullName evidence="4">Large ribosomal subunit protein bL28c</fullName>
    </recommendedName>
    <alternativeName>
        <fullName evidence="5">50S ribosomal protein L28, chloroplastic</fullName>
    </alternativeName>
</protein>
<evidence type="ECO:0000256" key="3">
    <source>
        <dbReference type="ARBA" id="ARBA00023274"/>
    </source>
</evidence>
<name>A0A4D6UYT1_9FLOR</name>
<proteinExistence type="inferred from homology"/>
<evidence type="ECO:0000256" key="5">
    <source>
        <dbReference type="ARBA" id="ARBA00035447"/>
    </source>
</evidence>
<gene>
    <name evidence="6" type="primary">rpl28</name>
</gene>
<dbReference type="EMBL" id="MH853471">
    <property type="protein sequence ID" value="QCH39633.1"/>
    <property type="molecule type" value="Genomic_DNA"/>
</dbReference>
<dbReference type="InterPro" id="IPR034704">
    <property type="entry name" value="Ribosomal_bL28/bL31-like_sf"/>
</dbReference>
<dbReference type="InterPro" id="IPR026569">
    <property type="entry name" value="Ribosomal_bL28"/>
</dbReference>
<evidence type="ECO:0000313" key="6">
    <source>
        <dbReference type="EMBL" id="QCH39633.1"/>
    </source>
</evidence>
<dbReference type="GeneID" id="40488234"/>
<reference evidence="6" key="2">
    <citation type="journal article" date="2019" name="Phycologia">
        <title>The phylogenetic position of the morphologically unusual Pleurostichidium falkenbergii (Rhodomelaceae, Rhodophyta) based on plastid phylogenomics.</title>
        <authorList>
            <person name="Pasella M.M."/>
            <person name="Verbruggen H."/>
            <person name="Nelson W.A."/>
            <person name="Diaz-Tapia P."/>
        </authorList>
    </citation>
    <scope>NUCLEOTIDE SEQUENCE</scope>
</reference>
<reference evidence="6" key="1">
    <citation type="submission" date="2018-09" db="EMBL/GenBank/DDBJ databases">
        <authorList>
            <person name="Pasella M."/>
            <person name="Verbruggen H."/>
            <person name="Nelson W.A."/>
            <person name="Diaz-Tapia P."/>
        </authorList>
    </citation>
    <scope>NUCLEOTIDE SEQUENCE</scope>
</reference>
<comment type="similarity">
    <text evidence="1">Belongs to the bacterial ribosomal protein bL28 family.</text>
</comment>
<accession>A0A4D6UYT1</accession>
<keyword evidence="2 6" id="KW-0689">Ribosomal protein</keyword>
<geneLocation type="plastid" evidence="6"/>
<dbReference type="GO" id="GO:0003735">
    <property type="term" value="F:structural constituent of ribosome"/>
    <property type="evidence" value="ECO:0007669"/>
    <property type="project" value="InterPro"/>
</dbReference>
<dbReference type="NCBIfam" id="TIGR00009">
    <property type="entry name" value="L28"/>
    <property type="match status" value="1"/>
</dbReference>
<dbReference type="Gene3D" id="2.30.170.40">
    <property type="entry name" value="Ribosomal protein L28/L24"/>
    <property type="match status" value="1"/>
</dbReference>
<dbReference type="GO" id="GO:0005840">
    <property type="term" value="C:ribosome"/>
    <property type="evidence" value="ECO:0007669"/>
    <property type="project" value="UniProtKB-KW"/>
</dbReference>
<dbReference type="GO" id="GO:1990904">
    <property type="term" value="C:ribonucleoprotein complex"/>
    <property type="evidence" value="ECO:0007669"/>
    <property type="project" value="UniProtKB-KW"/>
</dbReference>
<organism evidence="6">
    <name type="scientific">Pleurostichidium falkenbergii</name>
    <dbReference type="NCBI Taxonomy" id="121064"/>
    <lineage>
        <taxon>Eukaryota</taxon>
        <taxon>Rhodophyta</taxon>
        <taxon>Florideophyceae</taxon>
        <taxon>Rhodymeniophycidae</taxon>
        <taxon>Ceramiales</taxon>
        <taxon>Rhodomelaceae</taxon>
        <taxon>Pleurostichidium</taxon>
    </lineage>
</organism>
<dbReference type="SUPFAM" id="SSF143800">
    <property type="entry name" value="L28p-like"/>
    <property type="match status" value="1"/>
</dbReference>
<dbReference type="HAMAP" id="MF_00373">
    <property type="entry name" value="Ribosomal_bL28"/>
    <property type="match status" value="1"/>
</dbReference>
<evidence type="ECO:0000256" key="2">
    <source>
        <dbReference type="ARBA" id="ARBA00022980"/>
    </source>
</evidence>
<dbReference type="GO" id="GO:0006412">
    <property type="term" value="P:translation"/>
    <property type="evidence" value="ECO:0007669"/>
    <property type="project" value="InterPro"/>
</dbReference>
<evidence type="ECO:0000256" key="4">
    <source>
        <dbReference type="ARBA" id="ARBA00035265"/>
    </source>
</evidence>